<dbReference type="PANTHER" id="PTHR24364">
    <property type="entry name" value="LP06937P"/>
    <property type="match status" value="1"/>
</dbReference>
<accession>A0A6J0B9G5</accession>
<keyword evidence="6" id="KW-1185">Reference proteome</keyword>
<dbReference type="AlphaFoldDB" id="A0A6J0B9G5"/>
<dbReference type="PROSITE" id="PS51450">
    <property type="entry name" value="LRR"/>
    <property type="match status" value="1"/>
</dbReference>
<organism evidence="6 7">
    <name type="scientific">Neodiprion lecontei</name>
    <name type="common">Redheaded pine sawfly</name>
    <dbReference type="NCBI Taxonomy" id="441921"/>
    <lineage>
        <taxon>Eukaryota</taxon>
        <taxon>Metazoa</taxon>
        <taxon>Ecdysozoa</taxon>
        <taxon>Arthropoda</taxon>
        <taxon>Hexapoda</taxon>
        <taxon>Insecta</taxon>
        <taxon>Pterygota</taxon>
        <taxon>Neoptera</taxon>
        <taxon>Endopterygota</taxon>
        <taxon>Hymenoptera</taxon>
        <taxon>Tenthredinoidea</taxon>
        <taxon>Diprionidae</taxon>
        <taxon>Diprioninae</taxon>
        <taxon>Neodiprion</taxon>
    </lineage>
</organism>
<dbReference type="SUPFAM" id="SSF52058">
    <property type="entry name" value="L domain-like"/>
    <property type="match status" value="1"/>
</dbReference>
<protein>
    <submittedName>
        <fullName evidence="7">Phospholipase A2 inhibitor</fullName>
    </submittedName>
</protein>
<reference evidence="7" key="1">
    <citation type="submission" date="2025-08" db="UniProtKB">
        <authorList>
            <consortium name="RefSeq"/>
        </authorList>
    </citation>
    <scope>IDENTIFICATION</scope>
    <source>
        <tissue evidence="7">Thorax and Abdomen</tissue>
    </source>
</reference>
<feature type="transmembrane region" description="Helical" evidence="4">
    <location>
        <begin position="341"/>
        <end position="360"/>
    </location>
</feature>
<sequence length="395" mass="45143">MMLIAVLLSVASLCVAQSPRNTCDDPNFHSLETDESKRLACGPAFENRCFCHMTCYEGRNQHIVNCTDAGFRNTDPLEHLPNNTKVLIFTGNDLGELPWNVFGTLDALPELRVIDMSRNKIREIPGKTYHHVKHVEQLFLDHNELSLDDGKNHPRVFSNFVSLLELHLTDAFEDGAPVQLAKTLHEIFVNSNLTLLMKLHLEQNEISVFHDPNVFCDLPSLMHLYLSSNSLSTLHFNLTCLPKLQFLDLEKNNFTHVLERDLHTLDHLAKEKRSMTVDFSTNPFECGCKLNPFVRWMNKTKVIVRNKNYLRCNKSSSLQKFYEEKHCYSNLGASGYRGTTVALWLLSVLLVGLILALIYVQRVELRKKLEPVIDSVSKRVRYTSIATGETREMGV</sequence>
<feature type="signal peptide" evidence="5">
    <location>
        <begin position="1"/>
        <end position="16"/>
    </location>
</feature>
<keyword evidence="1" id="KW-0433">Leucine-rich repeat</keyword>
<dbReference type="GO" id="GO:0019834">
    <property type="term" value="F:phospholipase A2 inhibitor activity"/>
    <property type="evidence" value="ECO:0007669"/>
    <property type="project" value="UniProtKB-KW"/>
</dbReference>
<dbReference type="PANTHER" id="PTHR24364:SF18">
    <property type="entry name" value="LP06937P"/>
    <property type="match status" value="1"/>
</dbReference>
<dbReference type="SMART" id="SM00369">
    <property type="entry name" value="LRR_TYP"/>
    <property type="match status" value="4"/>
</dbReference>
<dbReference type="Pfam" id="PF13855">
    <property type="entry name" value="LRR_8"/>
    <property type="match status" value="2"/>
</dbReference>
<evidence type="ECO:0000256" key="2">
    <source>
        <dbReference type="ARBA" id="ARBA00022729"/>
    </source>
</evidence>
<dbReference type="RefSeq" id="XP_046593293.1">
    <property type="nucleotide sequence ID" value="XM_046737337.1"/>
</dbReference>
<keyword evidence="2 5" id="KW-0732">Signal</keyword>
<keyword evidence="7" id="KW-0593">Phospholipase A2 inhibitor</keyword>
<evidence type="ECO:0000256" key="5">
    <source>
        <dbReference type="SAM" id="SignalP"/>
    </source>
</evidence>
<dbReference type="InterPro" id="IPR052286">
    <property type="entry name" value="Wnt_signaling_inhibitor"/>
</dbReference>
<evidence type="ECO:0000313" key="6">
    <source>
        <dbReference type="Proteomes" id="UP000829291"/>
    </source>
</evidence>
<dbReference type="GeneID" id="107217696"/>
<keyword evidence="4" id="KW-0812">Transmembrane</keyword>
<dbReference type="Proteomes" id="UP000829291">
    <property type="component" value="Chromosome 4"/>
</dbReference>
<dbReference type="InterPro" id="IPR032675">
    <property type="entry name" value="LRR_dom_sf"/>
</dbReference>
<keyword evidence="4" id="KW-0472">Membrane</keyword>
<evidence type="ECO:0000313" key="7">
    <source>
        <dbReference type="RefSeq" id="XP_046593293.1"/>
    </source>
</evidence>
<dbReference type="Gene3D" id="3.80.10.10">
    <property type="entry name" value="Ribonuclease Inhibitor"/>
    <property type="match status" value="1"/>
</dbReference>
<dbReference type="KEGG" id="nlo:107217696"/>
<dbReference type="InterPro" id="IPR001611">
    <property type="entry name" value="Leu-rich_rpt"/>
</dbReference>
<gene>
    <name evidence="7" type="primary">LOC107217696</name>
</gene>
<evidence type="ECO:0000256" key="1">
    <source>
        <dbReference type="ARBA" id="ARBA00022614"/>
    </source>
</evidence>
<evidence type="ECO:0000256" key="4">
    <source>
        <dbReference type="SAM" id="Phobius"/>
    </source>
</evidence>
<keyword evidence="4" id="KW-1133">Transmembrane helix</keyword>
<evidence type="ECO:0000256" key="3">
    <source>
        <dbReference type="ARBA" id="ARBA00022737"/>
    </source>
</evidence>
<dbReference type="InterPro" id="IPR003591">
    <property type="entry name" value="Leu-rich_rpt_typical-subtyp"/>
</dbReference>
<name>A0A6J0B9G5_NEOLC</name>
<keyword evidence="3" id="KW-0677">Repeat</keyword>
<dbReference type="GO" id="GO:0016020">
    <property type="term" value="C:membrane"/>
    <property type="evidence" value="ECO:0007669"/>
    <property type="project" value="TreeGrafter"/>
</dbReference>
<feature type="chain" id="PRO_5044636862" evidence="5">
    <location>
        <begin position="17"/>
        <end position="395"/>
    </location>
</feature>
<proteinExistence type="predicted"/>